<dbReference type="Gene3D" id="3.40.50.1820">
    <property type="entry name" value="alpha/beta hydrolase"/>
    <property type="match status" value="1"/>
</dbReference>
<dbReference type="AlphaFoldDB" id="A0AAD6I064"/>
<evidence type="ECO:0000313" key="11">
    <source>
        <dbReference type="Proteomes" id="UP001219568"/>
    </source>
</evidence>
<dbReference type="PANTHER" id="PTHR10794:SF63">
    <property type="entry name" value="ALPHA_BETA HYDROLASE 1, ISOFORM A"/>
    <property type="match status" value="1"/>
</dbReference>
<keyword evidence="11" id="KW-1185">Reference proteome</keyword>
<dbReference type="Proteomes" id="UP001219568">
    <property type="component" value="Unassembled WGS sequence"/>
</dbReference>
<evidence type="ECO:0000256" key="5">
    <source>
        <dbReference type="ARBA" id="ARBA00054277"/>
    </source>
</evidence>
<evidence type="ECO:0000256" key="2">
    <source>
        <dbReference type="ARBA" id="ARBA00022679"/>
    </source>
</evidence>
<protein>
    <recommendedName>
        <fullName evidence="6">alcohol O-acetyltransferase</fullName>
        <ecNumber evidence="6">2.3.1.84</ecNumber>
    </recommendedName>
    <alternativeName>
        <fullName evidence="7">Alcohol O-acetyltransferase</fullName>
    </alternativeName>
</protein>
<evidence type="ECO:0000256" key="8">
    <source>
        <dbReference type="SAM" id="MobiDB-lite"/>
    </source>
</evidence>
<accession>A0AAD6I064</accession>
<comment type="similarity">
    <text evidence="1">Belongs to the AB hydrolase superfamily. AB hydrolase 4 family.</text>
</comment>
<feature type="domain" description="AB hydrolase-1" evidence="9">
    <location>
        <begin position="209"/>
        <end position="360"/>
    </location>
</feature>
<organism evidence="10 11">
    <name type="scientific">Penicillium canescens</name>
    <dbReference type="NCBI Taxonomy" id="5083"/>
    <lineage>
        <taxon>Eukaryota</taxon>
        <taxon>Fungi</taxon>
        <taxon>Dikarya</taxon>
        <taxon>Ascomycota</taxon>
        <taxon>Pezizomycotina</taxon>
        <taxon>Eurotiomycetes</taxon>
        <taxon>Eurotiomycetidae</taxon>
        <taxon>Eurotiales</taxon>
        <taxon>Aspergillaceae</taxon>
        <taxon>Penicillium</taxon>
    </lineage>
</organism>
<feature type="region of interest" description="Disordered" evidence="8">
    <location>
        <begin position="488"/>
        <end position="524"/>
    </location>
</feature>
<dbReference type="InterPro" id="IPR029058">
    <property type="entry name" value="AB_hydrolase_fold"/>
</dbReference>
<dbReference type="SUPFAM" id="SSF53474">
    <property type="entry name" value="alpha/beta-Hydrolases"/>
    <property type="match status" value="1"/>
</dbReference>
<dbReference type="GO" id="GO:0008126">
    <property type="term" value="F:acetylesterase activity"/>
    <property type="evidence" value="ECO:0007669"/>
    <property type="project" value="TreeGrafter"/>
</dbReference>
<dbReference type="GO" id="GO:0047372">
    <property type="term" value="F:monoacylglycerol lipase activity"/>
    <property type="evidence" value="ECO:0007669"/>
    <property type="project" value="TreeGrafter"/>
</dbReference>
<evidence type="ECO:0000256" key="7">
    <source>
        <dbReference type="ARBA" id="ARBA00080774"/>
    </source>
</evidence>
<keyword evidence="2" id="KW-0808">Transferase</keyword>
<dbReference type="EC" id="2.3.1.84" evidence="6"/>
<evidence type="ECO:0000256" key="3">
    <source>
        <dbReference type="ARBA" id="ARBA00022801"/>
    </source>
</evidence>
<sequence>MFQATFFYSRNKQKGSSFLNIYQNIHFVLDLISAFCIHILMHHLVSTLLESFPLSVLLSGLIAMGLLSWLRPKGRISFYHSKDNQLTLTKASGTAAKEQTTFVDVCRSATPDTCNLNPFLFNGHLQTFWTVLKHDNVPVYYKRKMFESDSPAFTGQYAIDFVVAPYDMPKDPELTDQARRYTQESGMPPRTSFFTQDEFADLPSDDTKPMLVVLHGLSGGSHEVYLRHILAPLVKDGAWEACVVNSRGCSQTKISTGVLYNARATWDVRQSVKWIRRKFPNRPLFGIGFSLGANILANYLGEEGDACQLKAAVLCASPWNLDVSSSYLQSTWIGKEVYSKTMGASMKRLFEQHVEAISKNPRIDVDAVRNSTYLHEFDRALQCPSWGYPTEGAYYRDAASTDSMLAIRIPFLSVQAEDDPIACRASLPFHEMTQTPYGVMLTTSWGGHLGWFEFGGSRWFVKPVTTFLNKMAREIDTQIPSIVEHPEKLPGNIAHHDDPNKDPDMAPKPEFNPMRRKLALPLGQ</sequence>
<dbReference type="EMBL" id="JAQJZL010000016">
    <property type="protein sequence ID" value="KAJ6023345.1"/>
    <property type="molecule type" value="Genomic_DNA"/>
</dbReference>
<keyword evidence="3" id="KW-0378">Hydrolase</keyword>
<proteinExistence type="inferred from homology"/>
<reference evidence="10" key="1">
    <citation type="journal article" date="2023" name="IMA Fungus">
        <title>Comparative genomic study of the Penicillium genus elucidates a diverse pangenome and 15 lateral gene transfer events.</title>
        <authorList>
            <person name="Petersen C."/>
            <person name="Sorensen T."/>
            <person name="Nielsen M.R."/>
            <person name="Sondergaard T.E."/>
            <person name="Sorensen J.L."/>
            <person name="Fitzpatrick D.A."/>
            <person name="Frisvad J.C."/>
            <person name="Nielsen K.L."/>
        </authorList>
    </citation>
    <scope>NUCLEOTIDE SEQUENCE</scope>
    <source>
        <strain evidence="10">IBT 15450</strain>
    </source>
</reference>
<dbReference type="InterPro" id="IPR050960">
    <property type="entry name" value="AB_hydrolase_4_sf"/>
</dbReference>
<comment type="caution">
    <text evidence="10">The sequence shown here is derived from an EMBL/GenBank/DDBJ whole genome shotgun (WGS) entry which is preliminary data.</text>
</comment>
<name>A0AAD6I064_PENCN</name>
<gene>
    <name evidence="10" type="ORF">N7460_013740</name>
</gene>
<evidence type="ECO:0000256" key="4">
    <source>
        <dbReference type="ARBA" id="ARBA00050620"/>
    </source>
</evidence>
<evidence type="ECO:0000259" key="9">
    <source>
        <dbReference type="Pfam" id="PF00561"/>
    </source>
</evidence>
<evidence type="ECO:0000256" key="6">
    <source>
        <dbReference type="ARBA" id="ARBA00066969"/>
    </source>
</evidence>
<dbReference type="GO" id="GO:0017000">
    <property type="term" value="P:antibiotic biosynthetic process"/>
    <property type="evidence" value="ECO:0007669"/>
    <property type="project" value="UniProtKB-ARBA"/>
</dbReference>
<dbReference type="Pfam" id="PF00561">
    <property type="entry name" value="Abhydrolase_1"/>
    <property type="match status" value="1"/>
</dbReference>
<dbReference type="PANTHER" id="PTHR10794">
    <property type="entry name" value="ABHYDROLASE DOMAIN-CONTAINING PROTEIN"/>
    <property type="match status" value="1"/>
</dbReference>
<evidence type="ECO:0000313" key="10">
    <source>
        <dbReference type="EMBL" id="KAJ6023345.1"/>
    </source>
</evidence>
<dbReference type="GO" id="GO:0051793">
    <property type="term" value="P:medium-chain fatty acid catabolic process"/>
    <property type="evidence" value="ECO:0007669"/>
    <property type="project" value="UniProtKB-ARBA"/>
</dbReference>
<evidence type="ECO:0000256" key="1">
    <source>
        <dbReference type="ARBA" id="ARBA00010884"/>
    </source>
</evidence>
<comment type="function">
    <text evidence="5">Displays enzymatic activity both for medium-chain fatty acid (MCFA) ethyl ester synthesis and hydrolysis (esterase activity). MCFA are toxic for yeast and this enzyme could thus be involved in their detoxification by esterification.</text>
</comment>
<dbReference type="InterPro" id="IPR000073">
    <property type="entry name" value="AB_hydrolase_1"/>
</dbReference>
<dbReference type="FunFam" id="3.40.50.1820:FF:000137">
    <property type="entry name" value="EEB1p Acyl-coenzymeA:ethanol O-acyltransferase"/>
    <property type="match status" value="1"/>
</dbReference>
<comment type="catalytic activity">
    <reaction evidence="4">
        <text>an aliphatic alcohol + acetyl-CoA = an acetyl ester + CoA</text>
        <dbReference type="Rhea" id="RHEA:17229"/>
        <dbReference type="ChEBI" id="CHEBI:2571"/>
        <dbReference type="ChEBI" id="CHEBI:47622"/>
        <dbReference type="ChEBI" id="CHEBI:57287"/>
        <dbReference type="ChEBI" id="CHEBI:57288"/>
        <dbReference type="EC" id="2.3.1.84"/>
    </reaction>
</comment>
<reference evidence="10" key="2">
    <citation type="submission" date="2023-01" db="EMBL/GenBank/DDBJ databases">
        <authorList>
            <person name="Petersen C."/>
        </authorList>
    </citation>
    <scope>NUCLEOTIDE SEQUENCE</scope>
    <source>
        <strain evidence="10">IBT 15450</strain>
    </source>
</reference>
<dbReference type="GO" id="GO:0051792">
    <property type="term" value="P:medium-chain fatty acid biosynthetic process"/>
    <property type="evidence" value="ECO:0007669"/>
    <property type="project" value="TreeGrafter"/>
</dbReference>
<dbReference type="GO" id="GO:0004026">
    <property type="term" value="F:alcohol O-acetyltransferase activity"/>
    <property type="evidence" value="ECO:0007669"/>
    <property type="project" value="UniProtKB-EC"/>
</dbReference>
<feature type="compositionally biased region" description="Basic and acidic residues" evidence="8">
    <location>
        <begin position="488"/>
        <end position="507"/>
    </location>
</feature>